<accession>A0A195CL20</accession>
<protein>
    <submittedName>
        <fullName evidence="2">Uncharacterized protein</fullName>
    </submittedName>
</protein>
<dbReference type="AlphaFoldDB" id="A0A195CL20"/>
<feature type="region of interest" description="Disordered" evidence="1">
    <location>
        <begin position="1"/>
        <end position="21"/>
    </location>
</feature>
<evidence type="ECO:0000313" key="2">
    <source>
        <dbReference type="EMBL" id="KYN00779.1"/>
    </source>
</evidence>
<evidence type="ECO:0000256" key="1">
    <source>
        <dbReference type="SAM" id="MobiDB-lite"/>
    </source>
</evidence>
<keyword evidence="3" id="KW-1185">Reference proteome</keyword>
<evidence type="ECO:0000313" key="3">
    <source>
        <dbReference type="Proteomes" id="UP000078542"/>
    </source>
</evidence>
<dbReference type="STRING" id="456900.A0A195CL20"/>
<sequence>MLTKSNIELEGTGAEKDRAKKSATTFCIEVREGKTEKVPCKEIVQQETSKPVVLVQPISISAPAPVPVPAPAPTIIGCPKQPIVIQQQQPPRPVPYLIPAPVPIKSPPTPISVPCHKPIVQPTQPQIHTIHSCAIHPTQQPLIHEVKPCKPIFRPQQSIVQVPTVCKKCNKPISSSYPPYEFPPSDAFAYPIFSPFEHRTDCEVGPYECNCRPENRIEITPYKIKDSRMANHDGATIDSLNTVPFNSIPHRSSMISTEYDPSISNIRLDHSMFLDSKGVRKAVS</sequence>
<organism evidence="2 3">
    <name type="scientific">Cyphomyrmex costatus</name>
    <dbReference type="NCBI Taxonomy" id="456900"/>
    <lineage>
        <taxon>Eukaryota</taxon>
        <taxon>Metazoa</taxon>
        <taxon>Ecdysozoa</taxon>
        <taxon>Arthropoda</taxon>
        <taxon>Hexapoda</taxon>
        <taxon>Insecta</taxon>
        <taxon>Pterygota</taxon>
        <taxon>Neoptera</taxon>
        <taxon>Endopterygota</taxon>
        <taxon>Hymenoptera</taxon>
        <taxon>Apocrita</taxon>
        <taxon>Aculeata</taxon>
        <taxon>Formicoidea</taxon>
        <taxon>Formicidae</taxon>
        <taxon>Myrmicinae</taxon>
        <taxon>Cyphomyrmex</taxon>
    </lineage>
</organism>
<reference evidence="2 3" key="1">
    <citation type="submission" date="2016-03" db="EMBL/GenBank/DDBJ databases">
        <title>Cyphomyrmex costatus WGS genome.</title>
        <authorList>
            <person name="Nygaard S."/>
            <person name="Hu H."/>
            <person name="Boomsma J."/>
            <person name="Zhang G."/>
        </authorList>
    </citation>
    <scope>NUCLEOTIDE SEQUENCE [LARGE SCALE GENOMIC DNA]</scope>
    <source>
        <strain evidence="2">MS0001</strain>
        <tissue evidence="2">Whole body</tissue>
    </source>
</reference>
<gene>
    <name evidence="2" type="ORF">ALC62_08462</name>
</gene>
<name>A0A195CL20_9HYME</name>
<proteinExistence type="predicted"/>
<dbReference type="Proteomes" id="UP000078542">
    <property type="component" value="Unassembled WGS sequence"/>
</dbReference>
<dbReference type="EMBL" id="KQ977649">
    <property type="protein sequence ID" value="KYN00779.1"/>
    <property type="molecule type" value="Genomic_DNA"/>
</dbReference>